<dbReference type="Pfam" id="PF08174">
    <property type="entry name" value="Anillin"/>
    <property type="match status" value="1"/>
</dbReference>
<dbReference type="InterPro" id="IPR051364">
    <property type="entry name" value="Cytokinesis/Rho-signaling"/>
</dbReference>
<dbReference type="SMART" id="SM00742">
    <property type="entry name" value="Hr1"/>
    <property type="match status" value="1"/>
</dbReference>
<dbReference type="OrthoDB" id="5817051at2759"/>
<feature type="region of interest" description="Disordered" evidence="1">
    <location>
        <begin position="501"/>
        <end position="527"/>
    </location>
</feature>
<dbReference type="InterPro" id="IPR011072">
    <property type="entry name" value="HR1_rho-bd"/>
</dbReference>
<gene>
    <name evidence="4" type="primary">LOC113789337</name>
</gene>
<feature type="domain" description="REM-1" evidence="2">
    <location>
        <begin position="93"/>
        <end position="156"/>
    </location>
</feature>
<dbReference type="InParanoid" id="A0A6P6XQ98"/>
<proteinExistence type="predicted"/>
<feature type="region of interest" description="Disordered" evidence="1">
    <location>
        <begin position="1"/>
        <end position="22"/>
    </location>
</feature>
<accession>A0A6P6XQ98</accession>
<dbReference type="Proteomes" id="UP000515146">
    <property type="component" value="Unplaced"/>
</dbReference>
<dbReference type="GeneID" id="113789337"/>
<evidence type="ECO:0000313" key="4">
    <source>
        <dbReference type="RefSeq" id="XP_027195036.1"/>
    </source>
</evidence>
<evidence type="ECO:0000256" key="1">
    <source>
        <dbReference type="SAM" id="MobiDB-lite"/>
    </source>
</evidence>
<dbReference type="GO" id="GO:0007165">
    <property type="term" value="P:signal transduction"/>
    <property type="evidence" value="ECO:0007669"/>
    <property type="project" value="InterPro"/>
</dbReference>
<feature type="compositionally biased region" description="Basic residues" evidence="1">
    <location>
        <begin position="501"/>
        <end position="511"/>
    </location>
</feature>
<protein>
    <submittedName>
        <fullName evidence="4">Rhotekin-2-like isoform X1</fullName>
    </submittedName>
</protein>
<dbReference type="OMA" id="ADNYHEY"/>
<reference evidence="4" key="1">
    <citation type="submission" date="2025-08" db="UniProtKB">
        <authorList>
            <consortium name="RefSeq"/>
        </authorList>
    </citation>
    <scope>IDENTIFICATION</scope>
    <source>
        <strain evidence="4">Airmid</strain>
    </source>
</reference>
<sequence>MGNRLDKPIIIGGGDGPSSSSSKLSVSLSSVAARKNSTSSFFKRPRFASSSLRLTSLSYHRNRRSLSSSSPSAPSSRIINNGAYFLRQIADNYHEYDLQQKIDLEIKMREGTSKLLAACKHMNQSLEAAKSLLTSDMRLAEFRKELQKRKHRINNNNNNHKFSRTDTVFKAKASVSDIRIPLIWKDSDYFKNKGDYRRFAVFCLLKIGTEIYDTIMVNIDRNTTDICFDDTFHFNCVEPNFTFDLYIYARILHDDLSMASTHKKITHKISNSLSRSFGRKMINYKDDFDPETGPKFYLIARSTLNLKDSADLIKTYDLDIEEELDKNLQLPLFGHFCCRLAVQPECLLKDYYSGIVRSIDSNEMFWSVLSKFKLNLWHMKTELKDEPAYLKHTASKRSPDIIIPISNQTKISQQEQTLIQLINNDITFTFESINDKQNEWFRCLIKCREDFIAWQPIAEYNMELAPISHHRSQYLFHDRPTGASLYNETSIQDYEFRKKHHSSFSHPHHNHQQFNTGHSYSLSSKPV</sequence>
<dbReference type="GO" id="GO:0000915">
    <property type="term" value="P:actomyosin contractile ring assembly"/>
    <property type="evidence" value="ECO:0007669"/>
    <property type="project" value="TreeGrafter"/>
</dbReference>
<dbReference type="PANTHER" id="PTHR21538">
    <property type="entry name" value="ANILLIN/RHOTEKIN RTKN"/>
    <property type="match status" value="1"/>
</dbReference>
<organism evidence="3 4">
    <name type="scientific">Dermatophagoides pteronyssinus</name>
    <name type="common">European house dust mite</name>
    <dbReference type="NCBI Taxonomy" id="6956"/>
    <lineage>
        <taxon>Eukaryota</taxon>
        <taxon>Metazoa</taxon>
        <taxon>Ecdysozoa</taxon>
        <taxon>Arthropoda</taxon>
        <taxon>Chelicerata</taxon>
        <taxon>Arachnida</taxon>
        <taxon>Acari</taxon>
        <taxon>Acariformes</taxon>
        <taxon>Sarcoptiformes</taxon>
        <taxon>Astigmata</taxon>
        <taxon>Psoroptidia</taxon>
        <taxon>Analgoidea</taxon>
        <taxon>Pyroglyphidae</taxon>
        <taxon>Dermatophagoidinae</taxon>
        <taxon>Dermatophagoides</taxon>
    </lineage>
</organism>
<keyword evidence="3" id="KW-1185">Reference proteome</keyword>
<evidence type="ECO:0000259" key="2">
    <source>
        <dbReference type="SMART" id="SM00742"/>
    </source>
</evidence>
<name>A0A6P6XQ98_DERPT</name>
<dbReference type="KEGG" id="dpte:113789337"/>
<evidence type="ECO:0000313" key="3">
    <source>
        <dbReference type="Proteomes" id="UP000515146"/>
    </source>
</evidence>
<dbReference type="AlphaFoldDB" id="A0A6P6XQ98"/>
<dbReference type="InterPro" id="IPR012966">
    <property type="entry name" value="AHD"/>
</dbReference>
<dbReference type="PANTHER" id="PTHR21538:SF24">
    <property type="entry name" value="PH DOMAIN-CONTAINING PROTEIN"/>
    <property type="match status" value="1"/>
</dbReference>
<dbReference type="GO" id="GO:0031106">
    <property type="term" value="P:septin ring organization"/>
    <property type="evidence" value="ECO:0007669"/>
    <property type="project" value="TreeGrafter"/>
</dbReference>
<feature type="compositionally biased region" description="Polar residues" evidence="1">
    <location>
        <begin position="516"/>
        <end position="527"/>
    </location>
</feature>
<dbReference type="GO" id="GO:0005826">
    <property type="term" value="C:actomyosin contractile ring"/>
    <property type="evidence" value="ECO:0007669"/>
    <property type="project" value="TreeGrafter"/>
</dbReference>
<dbReference type="GO" id="GO:0000281">
    <property type="term" value="P:mitotic cytokinesis"/>
    <property type="evidence" value="ECO:0007669"/>
    <property type="project" value="TreeGrafter"/>
</dbReference>
<dbReference type="RefSeq" id="XP_027195036.1">
    <property type="nucleotide sequence ID" value="XM_027339235.1"/>
</dbReference>